<dbReference type="Proteomes" id="UP000192569">
    <property type="component" value="Chromosome I"/>
</dbReference>
<comment type="similarity">
    <text evidence="8">Belongs to the TRAP transporter small permease family.</text>
</comment>
<evidence type="ECO:0000256" key="4">
    <source>
        <dbReference type="ARBA" id="ARBA00022519"/>
    </source>
</evidence>
<evidence type="ECO:0000256" key="1">
    <source>
        <dbReference type="ARBA" id="ARBA00004429"/>
    </source>
</evidence>
<dbReference type="PANTHER" id="PTHR35011">
    <property type="entry name" value="2,3-DIKETO-L-GULONATE TRAP TRANSPORTER SMALL PERMEASE PROTEIN YIAM"/>
    <property type="match status" value="1"/>
</dbReference>
<dbReference type="AlphaFoldDB" id="A0A1W1W0F3"/>
<keyword evidence="3" id="KW-1003">Cell membrane</keyword>
<evidence type="ECO:0000256" key="5">
    <source>
        <dbReference type="ARBA" id="ARBA00022692"/>
    </source>
</evidence>
<keyword evidence="7 9" id="KW-0472">Membrane</keyword>
<keyword evidence="6 9" id="KW-1133">Transmembrane helix</keyword>
<keyword evidence="4" id="KW-0997">Cell inner membrane</keyword>
<keyword evidence="5 9" id="KW-0812">Transmembrane</keyword>
<feature type="domain" description="Tripartite ATP-independent periplasmic transporters DctQ component" evidence="10">
    <location>
        <begin position="24"/>
        <end position="152"/>
    </location>
</feature>
<evidence type="ECO:0000256" key="6">
    <source>
        <dbReference type="ARBA" id="ARBA00022989"/>
    </source>
</evidence>
<feature type="transmembrane region" description="Helical" evidence="9">
    <location>
        <begin position="48"/>
        <end position="66"/>
    </location>
</feature>
<dbReference type="EMBL" id="LT838272">
    <property type="protein sequence ID" value="SMB98993.1"/>
    <property type="molecule type" value="Genomic_DNA"/>
</dbReference>
<dbReference type="GO" id="GO:0015740">
    <property type="term" value="P:C4-dicarboxylate transport"/>
    <property type="evidence" value="ECO:0007669"/>
    <property type="project" value="TreeGrafter"/>
</dbReference>
<dbReference type="RefSeq" id="WP_084666379.1">
    <property type="nucleotide sequence ID" value="NZ_LT838272.1"/>
</dbReference>
<dbReference type="InterPro" id="IPR055348">
    <property type="entry name" value="DctQ"/>
</dbReference>
<feature type="transmembrane region" description="Helical" evidence="9">
    <location>
        <begin position="87"/>
        <end position="108"/>
    </location>
</feature>
<dbReference type="STRING" id="698762.SAMN00808754_2671"/>
<protein>
    <submittedName>
        <fullName evidence="11">TRAP-type C4-dicarboxylate transport system, small permease component</fullName>
    </submittedName>
</protein>
<evidence type="ECO:0000256" key="9">
    <source>
        <dbReference type="SAM" id="Phobius"/>
    </source>
</evidence>
<dbReference type="GO" id="GO:0005886">
    <property type="term" value="C:plasma membrane"/>
    <property type="evidence" value="ECO:0007669"/>
    <property type="project" value="UniProtKB-SubCell"/>
</dbReference>
<dbReference type="GO" id="GO:0022857">
    <property type="term" value="F:transmembrane transporter activity"/>
    <property type="evidence" value="ECO:0007669"/>
    <property type="project" value="TreeGrafter"/>
</dbReference>
<dbReference type="Pfam" id="PF04290">
    <property type="entry name" value="DctQ"/>
    <property type="match status" value="1"/>
</dbReference>
<keyword evidence="12" id="KW-1185">Reference proteome</keyword>
<evidence type="ECO:0000256" key="2">
    <source>
        <dbReference type="ARBA" id="ARBA00022448"/>
    </source>
</evidence>
<evidence type="ECO:0000256" key="3">
    <source>
        <dbReference type="ARBA" id="ARBA00022475"/>
    </source>
</evidence>
<feature type="transmembrane region" description="Helical" evidence="9">
    <location>
        <begin position="128"/>
        <end position="149"/>
    </location>
</feature>
<comment type="subcellular location">
    <subcellularLocation>
        <location evidence="1">Cell inner membrane</location>
        <topology evidence="1">Multi-pass membrane protein</topology>
    </subcellularLocation>
</comment>
<gene>
    <name evidence="11" type="ORF">SAMN00808754_2671</name>
</gene>
<reference evidence="11 12" key="1">
    <citation type="submission" date="2017-04" db="EMBL/GenBank/DDBJ databases">
        <authorList>
            <person name="Afonso C.L."/>
            <person name="Miller P.J."/>
            <person name="Scott M.A."/>
            <person name="Spackman E."/>
            <person name="Goraichik I."/>
            <person name="Dimitrov K.M."/>
            <person name="Suarez D.L."/>
            <person name="Swayne D.E."/>
        </authorList>
    </citation>
    <scope>NUCLEOTIDE SEQUENCE [LARGE SCALE GENOMIC DNA]</scope>
    <source>
        <strain evidence="11 12">ToBE</strain>
    </source>
</reference>
<proteinExistence type="inferred from homology"/>
<dbReference type="OrthoDB" id="9814265at2"/>
<accession>A0A1W1W0F3</accession>
<name>A0A1W1W0F3_9FIRM</name>
<evidence type="ECO:0000313" key="12">
    <source>
        <dbReference type="Proteomes" id="UP000192569"/>
    </source>
</evidence>
<keyword evidence="2" id="KW-0813">Transport</keyword>
<evidence type="ECO:0000259" key="10">
    <source>
        <dbReference type="Pfam" id="PF04290"/>
    </source>
</evidence>
<dbReference type="PANTHER" id="PTHR35011:SF2">
    <property type="entry name" value="2,3-DIKETO-L-GULONATE TRAP TRANSPORTER SMALL PERMEASE PROTEIN YIAM"/>
    <property type="match status" value="1"/>
</dbReference>
<sequence>MLIKIVQFGHRILEYVSAILLGLMVIVVFTNVLSRYFLNFSLAFTEELSRFIFLWIVFIGSLLALIRNEHLGIDILIMRFPPRIREYFLLFDDLLAGIAVLIIFIGGIRLTKGNFSWPAPATGIPYGIVESIIPIMSIAMVLILTARIIGKVSALACSRGVKR</sequence>
<evidence type="ECO:0000256" key="7">
    <source>
        <dbReference type="ARBA" id="ARBA00023136"/>
    </source>
</evidence>
<evidence type="ECO:0000313" key="11">
    <source>
        <dbReference type="EMBL" id="SMB98993.1"/>
    </source>
</evidence>
<feature type="transmembrane region" description="Helical" evidence="9">
    <location>
        <begin position="12"/>
        <end position="36"/>
    </location>
</feature>
<organism evidence="11 12">
    <name type="scientific">Thermanaeromonas toyohensis ToBE</name>
    <dbReference type="NCBI Taxonomy" id="698762"/>
    <lineage>
        <taxon>Bacteria</taxon>
        <taxon>Bacillati</taxon>
        <taxon>Bacillota</taxon>
        <taxon>Clostridia</taxon>
        <taxon>Neomoorellales</taxon>
        <taxon>Neomoorellaceae</taxon>
        <taxon>Thermanaeromonas</taxon>
    </lineage>
</organism>
<evidence type="ECO:0000256" key="8">
    <source>
        <dbReference type="ARBA" id="ARBA00038436"/>
    </source>
</evidence>
<dbReference type="InterPro" id="IPR007387">
    <property type="entry name" value="TRAP_DctQ"/>
</dbReference>